<evidence type="ECO:0000313" key="2">
    <source>
        <dbReference type="Proteomes" id="UP000326268"/>
    </source>
</evidence>
<evidence type="ECO:0000313" key="1">
    <source>
        <dbReference type="EMBL" id="KAE8368065.1"/>
    </source>
</evidence>
<dbReference type="OrthoDB" id="10016792at2759"/>
<dbReference type="AlphaFoldDB" id="A0A5N7AEC8"/>
<dbReference type="RefSeq" id="XP_031931146.1">
    <property type="nucleotide sequence ID" value="XM_032065755.1"/>
</dbReference>
<gene>
    <name evidence="1" type="ORF">BDV27DRAFT_122946</name>
</gene>
<accession>A0A5N7AEC8</accession>
<dbReference type="EMBL" id="ML737589">
    <property type="protein sequence ID" value="KAE8368065.1"/>
    <property type="molecule type" value="Genomic_DNA"/>
</dbReference>
<sequence>MQRLGFANRAVKFWGLKENREQFEPGPLRNSTKLDLDRVELEKAFEDILTRYAGNIRSIWPDVDDKQGLFYDMFGIRTVNAHDRARRTRSAGKGLQGLHRLSPRCYPVWQRPCRCSCG</sequence>
<dbReference type="GeneID" id="43650201"/>
<organism evidence="1 2">
    <name type="scientific">Aspergillus caelatus</name>
    <dbReference type="NCBI Taxonomy" id="61420"/>
    <lineage>
        <taxon>Eukaryota</taxon>
        <taxon>Fungi</taxon>
        <taxon>Dikarya</taxon>
        <taxon>Ascomycota</taxon>
        <taxon>Pezizomycotina</taxon>
        <taxon>Eurotiomycetes</taxon>
        <taxon>Eurotiomycetidae</taxon>
        <taxon>Eurotiales</taxon>
        <taxon>Aspergillaceae</taxon>
        <taxon>Aspergillus</taxon>
        <taxon>Aspergillus subgen. Circumdati</taxon>
    </lineage>
</organism>
<dbReference type="Proteomes" id="UP000326268">
    <property type="component" value="Unassembled WGS sequence"/>
</dbReference>
<proteinExistence type="predicted"/>
<name>A0A5N7AEC8_9EURO</name>
<keyword evidence="2" id="KW-1185">Reference proteome</keyword>
<reference evidence="1 2" key="1">
    <citation type="submission" date="2019-04" db="EMBL/GenBank/DDBJ databases">
        <title>Friends and foes A comparative genomics studyof 23 Aspergillus species from section Flavi.</title>
        <authorList>
            <consortium name="DOE Joint Genome Institute"/>
            <person name="Kjaerbolling I."/>
            <person name="Vesth T."/>
            <person name="Frisvad J.C."/>
            <person name="Nybo J.L."/>
            <person name="Theobald S."/>
            <person name="Kildgaard S."/>
            <person name="Isbrandt T."/>
            <person name="Kuo A."/>
            <person name="Sato A."/>
            <person name="Lyhne E.K."/>
            <person name="Kogle M.E."/>
            <person name="Wiebenga A."/>
            <person name="Kun R.S."/>
            <person name="Lubbers R.J."/>
            <person name="Makela M.R."/>
            <person name="Barry K."/>
            <person name="Chovatia M."/>
            <person name="Clum A."/>
            <person name="Daum C."/>
            <person name="Haridas S."/>
            <person name="He G."/>
            <person name="LaButti K."/>
            <person name="Lipzen A."/>
            <person name="Mondo S."/>
            <person name="Riley R."/>
            <person name="Salamov A."/>
            <person name="Simmons B.A."/>
            <person name="Magnuson J.K."/>
            <person name="Henrissat B."/>
            <person name="Mortensen U.H."/>
            <person name="Larsen T.O."/>
            <person name="Devries R.P."/>
            <person name="Grigoriev I.V."/>
            <person name="Machida M."/>
            <person name="Baker S.E."/>
            <person name="Andersen M.R."/>
        </authorList>
    </citation>
    <scope>NUCLEOTIDE SEQUENCE [LARGE SCALE GENOMIC DNA]</scope>
    <source>
        <strain evidence="1 2">CBS 763.97</strain>
    </source>
</reference>
<protein>
    <submittedName>
        <fullName evidence="1">Uncharacterized protein</fullName>
    </submittedName>
</protein>